<dbReference type="AlphaFoldDB" id="A0A377M899"/>
<evidence type="ECO:0000313" key="2">
    <source>
        <dbReference type="Proteomes" id="UP000255106"/>
    </source>
</evidence>
<sequence length="50" mass="5864">MFGYDLQKDVVNAKRQLGLVPQEFNFNPFETVQQIVVNQAGYYGVERKKR</sequence>
<dbReference type="EMBL" id="UGJB01000004">
    <property type="protein sequence ID" value="STQ14143.1"/>
    <property type="molecule type" value="Genomic_DNA"/>
</dbReference>
<accession>A0A377M899</accession>
<organism evidence="1 2">
    <name type="scientific">Enterobacter cloacae</name>
    <dbReference type="NCBI Taxonomy" id="550"/>
    <lineage>
        <taxon>Bacteria</taxon>
        <taxon>Pseudomonadati</taxon>
        <taxon>Pseudomonadota</taxon>
        <taxon>Gammaproteobacteria</taxon>
        <taxon>Enterobacterales</taxon>
        <taxon>Enterobacteriaceae</taxon>
        <taxon>Enterobacter</taxon>
        <taxon>Enterobacter cloacae complex</taxon>
    </lineage>
</organism>
<dbReference type="Proteomes" id="UP000255106">
    <property type="component" value="Unassembled WGS sequence"/>
</dbReference>
<name>A0A377M899_ENTCL</name>
<evidence type="ECO:0000313" key="1">
    <source>
        <dbReference type="EMBL" id="STQ14143.1"/>
    </source>
</evidence>
<gene>
    <name evidence="1" type="ORF">NCTC10005_06989</name>
</gene>
<protein>
    <submittedName>
        <fullName evidence="1">ABC transporter</fullName>
    </submittedName>
</protein>
<reference evidence="1 2" key="1">
    <citation type="submission" date="2018-06" db="EMBL/GenBank/DDBJ databases">
        <authorList>
            <consortium name="Pathogen Informatics"/>
            <person name="Doyle S."/>
        </authorList>
    </citation>
    <scope>NUCLEOTIDE SEQUENCE [LARGE SCALE GENOMIC DNA]</scope>
    <source>
        <strain evidence="1 2">NCTC10005</strain>
    </source>
</reference>
<proteinExistence type="predicted"/>